<dbReference type="KEGG" id="vzi:G5S32_21380"/>
<evidence type="ECO:0000313" key="3">
    <source>
        <dbReference type="Proteomes" id="UP000503003"/>
    </source>
</evidence>
<dbReference type="InterPro" id="IPR017467">
    <property type="entry name" value="CHP03016_PEP-CTERM"/>
</dbReference>
<name>A0A6G7CR08_9VIBR</name>
<dbReference type="Pfam" id="PF10082">
    <property type="entry name" value="BBP2_2"/>
    <property type="match status" value="1"/>
</dbReference>
<protein>
    <submittedName>
        <fullName evidence="2">TIGR03016 family PEP-CTERM system-associated outer membrane protein</fullName>
    </submittedName>
</protein>
<reference evidence="2 3" key="1">
    <citation type="submission" date="2020-02" db="EMBL/GenBank/DDBJ databases">
        <title>A complete genome of a marine bacterium Vibrio sp. ZWAL4003 isolated from the mangrove sediment with the ability to degrade polysaccharides.</title>
        <authorList>
            <person name="Wu J."/>
            <person name="Qu W."/>
            <person name="Zeng R."/>
        </authorList>
    </citation>
    <scope>NUCLEOTIDE SEQUENCE [LARGE SCALE GENOMIC DNA]</scope>
    <source>
        <strain evidence="2 3">ZWAL4003</strain>
    </source>
</reference>
<sequence>MDMGTAMAMVRRVRINRSYLICLAFFNNVGFAADVTVKPRVEAGVTYTDNVDLTASNEQTSEIASFIAGLDIQSTGNDGNASLSYSMEQLYYSNNSDKNGLFHDLKLTADKGLFDQNRFRGNISASISNIASDITNNASSDIVNGNTVESREATVGFSYQTNPAGMVDLNASIYGSVKDYKDNVGNNHSYKGNINFTQGQDIKRYFWTTKYTYQKTIGHSDTNDTESMQLDQEIGLQPIHSLSPYLHLYYEDYSGQTASDSADSSSWGPGIKYYIDRYSYLSLGYEFSLDDDNSDHWRGSVVLQPSDRTNLQFEYTRRFYGDAYNLSLTHSNRRWTNTISYTEEVTNYDRDLYIEGNRIEDLSITKKLAWKSVLELRRTTFNLEIDADNQKAINTLSDDTDVDTYSSELSLNHHLSRKTSFKPSFLYEYYTFQTAGDTYQKDYYRKLSLELKHDFTKDFNASLEFSYKNRSSSNVDREYQENRVYLNVRKEL</sequence>
<evidence type="ECO:0000256" key="1">
    <source>
        <dbReference type="SAM" id="SignalP"/>
    </source>
</evidence>
<organism evidence="2 3">
    <name type="scientific">Vibrio ziniensis</name>
    <dbReference type="NCBI Taxonomy" id="2711221"/>
    <lineage>
        <taxon>Bacteria</taxon>
        <taxon>Pseudomonadati</taxon>
        <taxon>Pseudomonadota</taxon>
        <taxon>Gammaproteobacteria</taxon>
        <taxon>Vibrionales</taxon>
        <taxon>Vibrionaceae</taxon>
        <taxon>Vibrio</taxon>
    </lineage>
</organism>
<dbReference type="Proteomes" id="UP000503003">
    <property type="component" value="Chromosome 2"/>
</dbReference>
<proteinExistence type="predicted"/>
<feature type="chain" id="PRO_5026257073" evidence="1">
    <location>
        <begin position="33"/>
        <end position="492"/>
    </location>
</feature>
<gene>
    <name evidence="2" type="ORF">G5S32_21380</name>
</gene>
<accession>A0A6G7CR08</accession>
<keyword evidence="3" id="KW-1185">Reference proteome</keyword>
<evidence type="ECO:0000313" key="2">
    <source>
        <dbReference type="EMBL" id="QIH44493.1"/>
    </source>
</evidence>
<dbReference type="AlphaFoldDB" id="A0A6G7CR08"/>
<dbReference type="RefSeq" id="WP_165314145.1">
    <property type="nucleotide sequence ID" value="NZ_CP049332.1"/>
</dbReference>
<keyword evidence="1" id="KW-0732">Signal</keyword>
<dbReference type="EMBL" id="CP049332">
    <property type="protein sequence ID" value="QIH44493.1"/>
    <property type="molecule type" value="Genomic_DNA"/>
</dbReference>
<feature type="signal peptide" evidence="1">
    <location>
        <begin position="1"/>
        <end position="32"/>
    </location>
</feature>
<dbReference type="NCBIfam" id="TIGR03016">
    <property type="entry name" value="pepcterm_hypo_1"/>
    <property type="match status" value="1"/>
</dbReference>
<dbReference type="InterPro" id="IPR018759">
    <property type="entry name" value="BBP2_2"/>
</dbReference>